<feature type="transmembrane region" description="Helical" evidence="4">
    <location>
        <begin position="290"/>
        <end position="310"/>
    </location>
</feature>
<keyword evidence="3" id="KW-0175">Coiled coil</keyword>
<feature type="transmembrane region" description="Helical" evidence="4">
    <location>
        <begin position="265"/>
        <end position="284"/>
    </location>
</feature>
<organism evidence="5 6">
    <name type="scientific">Novibacillus thermophilus</name>
    <dbReference type="NCBI Taxonomy" id="1471761"/>
    <lineage>
        <taxon>Bacteria</taxon>
        <taxon>Bacillati</taxon>
        <taxon>Bacillota</taxon>
        <taxon>Bacilli</taxon>
        <taxon>Bacillales</taxon>
        <taxon>Thermoactinomycetaceae</taxon>
        <taxon>Novibacillus</taxon>
    </lineage>
</organism>
<keyword evidence="6" id="KW-1185">Reference proteome</keyword>
<dbReference type="Proteomes" id="UP000188603">
    <property type="component" value="Chromosome"/>
</dbReference>
<keyword evidence="4" id="KW-1133">Transmembrane helix</keyword>
<dbReference type="GO" id="GO:0016780">
    <property type="term" value="F:phosphotransferase activity, for other substituted phosphate groups"/>
    <property type="evidence" value="ECO:0007669"/>
    <property type="project" value="InterPro"/>
</dbReference>
<dbReference type="STRING" id="1471761.B0W44_16560"/>
<reference evidence="5 6" key="1">
    <citation type="journal article" date="2015" name="Int. J. Syst. Evol. Microbiol.">
        <title>Novibacillus thermophilus gen. nov., sp. nov., a Gram-staining-negative and moderately thermophilic member of the family Thermoactinomycetaceae.</title>
        <authorList>
            <person name="Yang G."/>
            <person name="Chen J."/>
            <person name="Zhou S."/>
        </authorList>
    </citation>
    <scope>NUCLEOTIDE SEQUENCE [LARGE SCALE GENOMIC DNA]</scope>
    <source>
        <strain evidence="5 6">SG-1</strain>
    </source>
</reference>
<evidence type="ECO:0000256" key="1">
    <source>
        <dbReference type="ARBA" id="ARBA00022679"/>
    </source>
</evidence>
<accession>A0A1U9KAQ9</accession>
<dbReference type="GO" id="GO:0016020">
    <property type="term" value="C:membrane"/>
    <property type="evidence" value="ECO:0007669"/>
    <property type="project" value="InterPro"/>
</dbReference>
<proteinExistence type="inferred from homology"/>
<protein>
    <submittedName>
        <fullName evidence="5">CDP-alcohol phosphatidyltransferase</fullName>
    </submittedName>
</protein>
<feature type="transmembrane region" description="Helical" evidence="4">
    <location>
        <begin position="100"/>
        <end position="123"/>
    </location>
</feature>
<evidence type="ECO:0000256" key="2">
    <source>
        <dbReference type="RuleBase" id="RU003750"/>
    </source>
</evidence>
<sequence>MTDGKYTLSDVHSTYKAKDAWWTVLFVDPIASRLVVPVANYTNITPNQISIVSFIVGMIAAYSFYVGSTDALLTGAILYHISFILDCMDGKIARLKGNGSMFGVLLDIMLDHIRVIVCGVALTVGQFQLTGDHTFLFLALLFMFVYFFRHYNALTLYKLRRQMRGKIKKARANRNKEEKALVRAHWLHTEHWIDDSHPASALKEDVERAERVLSEAEEKVRRYTEGRVKEDAEEKRKIDLQQAFKSKFPRYLKIREMLLRNRIRMHLFSGIEFQMFIFIIAPIVGFIPEIILFSSALLFMFELAIIYKLWLSTKDFEKELAKIQNR</sequence>
<evidence type="ECO:0000256" key="4">
    <source>
        <dbReference type="SAM" id="Phobius"/>
    </source>
</evidence>
<keyword evidence="4" id="KW-0812">Transmembrane</keyword>
<evidence type="ECO:0000256" key="3">
    <source>
        <dbReference type="SAM" id="Coils"/>
    </source>
</evidence>
<dbReference type="InterPro" id="IPR043130">
    <property type="entry name" value="CDP-OH_PTrfase_TM_dom"/>
</dbReference>
<dbReference type="Pfam" id="PF01066">
    <property type="entry name" value="CDP-OH_P_transf"/>
    <property type="match status" value="1"/>
</dbReference>
<feature type="coiled-coil region" evidence="3">
    <location>
        <begin position="160"/>
        <end position="226"/>
    </location>
</feature>
<name>A0A1U9KAQ9_9BACL</name>
<dbReference type="Gene3D" id="1.20.120.1760">
    <property type="match status" value="1"/>
</dbReference>
<dbReference type="KEGG" id="ntr:B0W44_16560"/>
<dbReference type="AlphaFoldDB" id="A0A1U9KAQ9"/>
<comment type="similarity">
    <text evidence="2">Belongs to the CDP-alcohol phosphatidyltransferase class-I family.</text>
</comment>
<dbReference type="InterPro" id="IPR000462">
    <property type="entry name" value="CDP-OH_P_trans"/>
</dbReference>
<dbReference type="GO" id="GO:0008654">
    <property type="term" value="P:phospholipid biosynthetic process"/>
    <property type="evidence" value="ECO:0007669"/>
    <property type="project" value="InterPro"/>
</dbReference>
<evidence type="ECO:0000313" key="6">
    <source>
        <dbReference type="Proteomes" id="UP000188603"/>
    </source>
</evidence>
<evidence type="ECO:0000313" key="5">
    <source>
        <dbReference type="EMBL" id="AQS57120.1"/>
    </source>
</evidence>
<gene>
    <name evidence="5" type="ORF">B0W44_16560</name>
</gene>
<dbReference type="PROSITE" id="PS00379">
    <property type="entry name" value="CDP_ALCOHOL_P_TRANSF"/>
    <property type="match status" value="1"/>
</dbReference>
<dbReference type="OrthoDB" id="9790577at2"/>
<dbReference type="RefSeq" id="WP_077720984.1">
    <property type="nucleotide sequence ID" value="NZ_CP019699.1"/>
</dbReference>
<feature type="transmembrane region" description="Helical" evidence="4">
    <location>
        <begin position="135"/>
        <end position="159"/>
    </location>
</feature>
<dbReference type="EMBL" id="CP019699">
    <property type="protein sequence ID" value="AQS57120.1"/>
    <property type="molecule type" value="Genomic_DNA"/>
</dbReference>
<keyword evidence="4" id="KW-0472">Membrane</keyword>
<dbReference type="InterPro" id="IPR048254">
    <property type="entry name" value="CDP_ALCOHOL_P_TRANSF_CS"/>
</dbReference>
<keyword evidence="1 2" id="KW-0808">Transferase</keyword>